<dbReference type="InterPro" id="IPR023393">
    <property type="entry name" value="START-like_dom_sf"/>
</dbReference>
<dbReference type="RefSeq" id="WP_184979791.1">
    <property type="nucleotide sequence ID" value="NZ_BAAALO010000027.1"/>
</dbReference>
<comment type="caution">
    <text evidence="1">The sequence shown here is derived from an EMBL/GenBank/DDBJ whole genome shotgun (WGS) entry which is preliminary data.</text>
</comment>
<dbReference type="Proteomes" id="UP000555564">
    <property type="component" value="Unassembled WGS sequence"/>
</dbReference>
<keyword evidence="2" id="KW-1185">Reference proteome</keyword>
<dbReference type="Gene3D" id="3.30.530.20">
    <property type="match status" value="1"/>
</dbReference>
<evidence type="ECO:0000313" key="1">
    <source>
        <dbReference type="EMBL" id="MBB6472601.1"/>
    </source>
</evidence>
<evidence type="ECO:0008006" key="3">
    <source>
        <dbReference type="Google" id="ProtNLM"/>
    </source>
</evidence>
<name>A0A7X0ICA9_9ACTN</name>
<dbReference type="EMBL" id="JACHIU010000001">
    <property type="protein sequence ID" value="MBB6472601.1"/>
    <property type="molecule type" value="Genomic_DNA"/>
</dbReference>
<evidence type="ECO:0000313" key="2">
    <source>
        <dbReference type="Proteomes" id="UP000555564"/>
    </source>
</evidence>
<sequence length="118" mass="13729">MIELGARERKQAPPPHVVWECLNEPRRPGSRPWLDLREGEVEPRIVEAVRPTLVVWSSLWPSRPRDVIRFDLREAGQGCSLRWTLLTPDEAPAAALVGHYRYRLNYLINARLRYSFGQ</sequence>
<gene>
    <name evidence="1" type="ORF">BJ992_002032</name>
</gene>
<organism evidence="1 2">
    <name type="scientific">Sphaerisporangium rubeum</name>
    <dbReference type="NCBI Taxonomy" id="321317"/>
    <lineage>
        <taxon>Bacteria</taxon>
        <taxon>Bacillati</taxon>
        <taxon>Actinomycetota</taxon>
        <taxon>Actinomycetes</taxon>
        <taxon>Streptosporangiales</taxon>
        <taxon>Streptosporangiaceae</taxon>
        <taxon>Sphaerisporangium</taxon>
    </lineage>
</organism>
<accession>A0A7X0ICA9</accession>
<reference evidence="1 2" key="1">
    <citation type="submission" date="2020-08" db="EMBL/GenBank/DDBJ databases">
        <title>Sequencing the genomes of 1000 actinobacteria strains.</title>
        <authorList>
            <person name="Klenk H.-P."/>
        </authorList>
    </citation>
    <scope>NUCLEOTIDE SEQUENCE [LARGE SCALE GENOMIC DNA]</scope>
    <source>
        <strain evidence="1 2">DSM 44936</strain>
    </source>
</reference>
<protein>
    <recommendedName>
        <fullName evidence="3">SRPBCC family protein</fullName>
    </recommendedName>
</protein>
<dbReference type="AlphaFoldDB" id="A0A7X0ICA9"/>
<dbReference type="SUPFAM" id="SSF55961">
    <property type="entry name" value="Bet v1-like"/>
    <property type="match status" value="1"/>
</dbReference>
<proteinExistence type="predicted"/>